<evidence type="ECO:0000313" key="4">
    <source>
        <dbReference type="Proteomes" id="UP000176420"/>
    </source>
</evidence>
<dbReference type="SUPFAM" id="SSF82771">
    <property type="entry name" value="GIY-YIG endonuclease"/>
    <property type="match status" value="1"/>
</dbReference>
<gene>
    <name evidence="3" type="ORF">A2319_01700</name>
</gene>
<evidence type="ECO:0000259" key="2">
    <source>
        <dbReference type="PROSITE" id="PS50164"/>
    </source>
</evidence>
<feature type="domain" description="GIY-YIG" evidence="2">
    <location>
        <begin position="1"/>
        <end position="75"/>
    </location>
</feature>
<dbReference type="InterPro" id="IPR035901">
    <property type="entry name" value="GIY-YIG_endonuc_sf"/>
</dbReference>
<reference evidence="3 4" key="1">
    <citation type="journal article" date="2016" name="Nat. Commun.">
        <title>Thousands of microbial genomes shed light on interconnected biogeochemical processes in an aquifer system.</title>
        <authorList>
            <person name="Anantharaman K."/>
            <person name="Brown C.T."/>
            <person name="Hug L.A."/>
            <person name="Sharon I."/>
            <person name="Castelle C.J."/>
            <person name="Probst A.J."/>
            <person name="Thomas B.C."/>
            <person name="Singh A."/>
            <person name="Wilkins M.J."/>
            <person name="Karaoz U."/>
            <person name="Brodie E.L."/>
            <person name="Williams K.H."/>
            <person name="Hubbard S.S."/>
            <person name="Banfield J.F."/>
        </authorList>
    </citation>
    <scope>NUCLEOTIDE SEQUENCE [LARGE SCALE GENOMIC DNA]</scope>
</reference>
<organism evidence="3 4">
    <name type="scientific">Candidatus Kerfeldbacteria bacterium RIFOXYB2_FULL_38_14</name>
    <dbReference type="NCBI Taxonomy" id="1798547"/>
    <lineage>
        <taxon>Bacteria</taxon>
        <taxon>Candidatus Kerfeldiibacteriota</taxon>
    </lineage>
</organism>
<dbReference type="PANTHER" id="PTHR34477:SF1">
    <property type="entry name" value="UPF0213 PROTEIN YHBQ"/>
    <property type="match status" value="1"/>
</dbReference>
<accession>A0A1G2BG39</accession>
<protein>
    <recommendedName>
        <fullName evidence="2">GIY-YIG domain-containing protein</fullName>
    </recommendedName>
</protein>
<sequence length="85" mass="10216">MNYIYILFSNKDKRTYVGSTTDLNRRLSEHQTGKVKATKYRRPLILIYYEKYVSLKEARKREKYLKSSAGRKFIKKNNIVKYNGE</sequence>
<proteinExistence type="inferred from homology"/>
<name>A0A1G2BG39_9BACT</name>
<evidence type="ECO:0000313" key="3">
    <source>
        <dbReference type="EMBL" id="OGY88124.1"/>
    </source>
</evidence>
<dbReference type="CDD" id="cd10449">
    <property type="entry name" value="GIY-YIG_SLX1_like"/>
    <property type="match status" value="1"/>
</dbReference>
<dbReference type="PROSITE" id="PS50164">
    <property type="entry name" value="GIY_YIG"/>
    <property type="match status" value="1"/>
</dbReference>
<comment type="caution">
    <text evidence="3">The sequence shown here is derived from an EMBL/GenBank/DDBJ whole genome shotgun (WGS) entry which is preliminary data.</text>
</comment>
<dbReference type="AlphaFoldDB" id="A0A1G2BG39"/>
<dbReference type="Proteomes" id="UP000176420">
    <property type="component" value="Unassembled WGS sequence"/>
</dbReference>
<evidence type="ECO:0000256" key="1">
    <source>
        <dbReference type="ARBA" id="ARBA00007435"/>
    </source>
</evidence>
<dbReference type="Gene3D" id="3.40.1440.10">
    <property type="entry name" value="GIY-YIG endonuclease"/>
    <property type="match status" value="1"/>
</dbReference>
<dbReference type="SMART" id="SM00465">
    <property type="entry name" value="GIYc"/>
    <property type="match status" value="1"/>
</dbReference>
<dbReference type="EMBL" id="MHKI01000004">
    <property type="protein sequence ID" value="OGY88124.1"/>
    <property type="molecule type" value="Genomic_DNA"/>
</dbReference>
<dbReference type="InterPro" id="IPR000305">
    <property type="entry name" value="GIY-YIG_endonuc"/>
</dbReference>
<dbReference type="InterPro" id="IPR050190">
    <property type="entry name" value="UPF0213_domain"/>
</dbReference>
<dbReference type="PANTHER" id="PTHR34477">
    <property type="entry name" value="UPF0213 PROTEIN YHBQ"/>
    <property type="match status" value="1"/>
</dbReference>
<comment type="similarity">
    <text evidence="1">Belongs to the UPF0213 family.</text>
</comment>
<dbReference type="Pfam" id="PF01541">
    <property type="entry name" value="GIY-YIG"/>
    <property type="match status" value="1"/>
</dbReference>